<keyword evidence="3" id="KW-1185">Reference proteome</keyword>
<accession>A0A7J0ERR7</accession>
<name>A0A7J0ERR7_9ERIC</name>
<sequence length="160" mass="17651">MSTPQKRKGSQTPASRRDLDLPSKRLHTRFGTHGATGSQQRADASSHMVTKFRPNSESHVADLDPPEAKVLAHAATDLQSSSTTTSASTSNDSRITDTIVSLFAHMDVIHKDLVEHIGQVHERVDLIVEHHAHDIKAVHDTLSALSHRHSEFITKVNDFI</sequence>
<feature type="compositionally biased region" description="Low complexity" evidence="1">
    <location>
        <begin position="80"/>
        <end position="90"/>
    </location>
</feature>
<protein>
    <submittedName>
        <fullName evidence="2">Uncharacterized protein</fullName>
    </submittedName>
</protein>
<evidence type="ECO:0000256" key="1">
    <source>
        <dbReference type="SAM" id="MobiDB-lite"/>
    </source>
</evidence>
<feature type="region of interest" description="Disordered" evidence="1">
    <location>
        <begin position="1"/>
        <end position="91"/>
    </location>
</feature>
<dbReference type="AlphaFoldDB" id="A0A7J0ERR7"/>
<organism evidence="2 3">
    <name type="scientific">Actinidia rufa</name>
    <dbReference type="NCBI Taxonomy" id="165716"/>
    <lineage>
        <taxon>Eukaryota</taxon>
        <taxon>Viridiplantae</taxon>
        <taxon>Streptophyta</taxon>
        <taxon>Embryophyta</taxon>
        <taxon>Tracheophyta</taxon>
        <taxon>Spermatophyta</taxon>
        <taxon>Magnoliopsida</taxon>
        <taxon>eudicotyledons</taxon>
        <taxon>Gunneridae</taxon>
        <taxon>Pentapetalae</taxon>
        <taxon>asterids</taxon>
        <taxon>Ericales</taxon>
        <taxon>Actinidiaceae</taxon>
        <taxon>Actinidia</taxon>
    </lineage>
</organism>
<evidence type="ECO:0000313" key="2">
    <source>
        <dbReference type="EMBL" id="GFY88896.1"/>
    </source>
</evidence>
<comment type="caution">
    <text evidence="2">The sequence shown here is derived from an EMBL/GenBank/DDBJ whole genome shotgun (WGS) entry which is preliminary data.</text>
</comment>
<proteinExistence type="predicted"/>
<reference evidence="2 3" key="1">
    <citation type="submission" date="2019-07" db="EMBL/GenBank/DDBJ databases">
        <title>De Novo Assembly of kiwifruit Actinidia rufa.</title>
        <authorList>
            <person name="Sugita-Konishi S."/>
            <person name="Sato K."/>
            <person name="Mori E."/>
            <person name="Abe Y."/>
            <person name="Kisaki G."/>
            <person name="Hamano K."/>
            <person name="Suezawa K."/>
            <person name="Otani M."/>
            <person name="Fukuda T."/>
            <person name="Manabe T."/>
            <person name="Gomi K."/>
            <person name="Tabuchi M."/>
            <person name="Akimitsu K."/>
            <person name="Kataoka I."/>
        </authorList>
    </citation>
    <scope>NUCLEOTIDE SEQUENCE [LARGE SCALE GENOMIC DNA]</scope>
    <source>
        <strain evidence="3">cv. Fuchu</strain>
    </source>
</reference>
<dbReference type="EMBL" id="BJWL01000006">
    <property type="protein sequence ID" value="GFY88896.1"/>
    <property type="molecule type" value="Genomic_DNA"/>
</dbReference>
<gene>
    <name evidence="2" type="ORF">Acr_06g0008360</name>
</gene>
<evidence type="ECO:0000313" key="3">
    <source>
        <dbReference type="Proteomes" id="UP000585474"/>
    </source>
</evidence>
<dbReference type="OrthoDB" id="10594977at2759"/>
<dbReference type="Proteomes" id="UP000585474">
    <property type="component" value="Unassembled WGS sequence"/>
</dbReference>